<name>A0A4U5MJV2_STECR</name>
<comment type="caution">
    <text evidence="2">The sequence shown here is derived from an EMBL/GenBank/DDBJ whole genome shotgun (WGS) entry which is preliminary data.</text>
</comment>
<dbReference type="EMBL" id="AZBU02000007">
    <property type="protein sequence ID" value="TKR69668.1"/>
    <property type="molecule type" value="Genomic_DNA"/>
</dbReference>
<feature type="transmembrane region" description="Helical" evidence="1">
    <location>
        <begin position="6"/>
        <end position="28"/>
    </location>
</feature>
<feature type="transmembrane region" description="Helical" evidence="1">
    <location>
        <begin position="48"/>
        <end position="68"/>
    </location>
</feature>
<keyword evidence="1" id="KW-0472">Membrane</keyword>
<organism evidence="2 3">
    <name type="scientific">Steinernema carpocapsae</name>
    <name type="common">Entomopathogenic nematode</name>
    <dbReference type="NCBI Taxonomy" id="34508"/>
    <lineage>
        <taxon>Eukaryota</taxon>
        <taxon>Metazoa</taxon>
        <taxon>Ecdysozoa</taxon>
        <taxon>Nematoda</taxon>
        <taxon>Chromadorea</taxon>
        <taxon>Rhabditida</taxon>
        <taxon>Tylenchina</taxon>
        <taxon>Panagrolaimomorpha</taxon>
        <taxon>Strongyloidoidea</taxon>
        <taxon>Steinernematidae</taxon>
        <taxon>Steinernema</taxon>
    </lineage>
</organism>
<feature type="transmembrane region" description="Helical" evidence="1">
    <location>
        <begin position="80"/>
        <end position="100"/>
    </location>
</feature>
<reference evidence="2 3" key="1">
    <citation type="journal article" date="2015" name="Genome Biol.">
        <title>Comparative genomics of Steinernema reveals deeply conserved gene regulatory networks.</title>
        <authorList>
            <person name="Dillman A.R."/>
            <person name="Macchietto M."/>
            <person name="Porter C.F."/>
            <person name="Rogers A."/>
            <person name="Williams B."/>
            <person name="Antoshechkin I."/>
            <person name="Lee M.M."/>
            <person name="Goodwin Z."/>
            <person name="Lu X."/>
            <person name="Lewis E.E."/>
            <person name="Goodrich-Blair H."/>
            <person name="Stock S.P."/>
            <person name="Adams B.J."/>
            <person name="Sternberg P.W."/>
            <person name="Mortazavi A."/>
        </authorList>
    </citation>
    <scope>NUCLEOTIDE SEQUENCE [LARGE SCALE GENOMIC DNA]</scope>
    <source>
        <strain evidence="2 3">ALL</strain>
    </source>
</reference>
<accession>A0A4U5MJV2</accession>
<evidence type="ECO:0008006" key="4">
    <source>
        <dbReference type="Google" id="ProtNLM"/>
    </source>
</evidence>
<sequence length="140" mass="16218">MAEVEFYVDMSFFLVILVIYVLVLIKFLKLRRMASLNSNSSMVERRMFLIALLTFSYETIFIILSFFFPTILIDREHTRVLLNYFWIGDCGIFALVTVIVSKRLRRKMIALVCSRGQIGASSTVRVAMFTIPNGQKLMIN</sequence>
<gene>
    <name evidence="2" type="ORF">L596_021799</name>
</gene>
<reference evidence="2 3" key="2">
    <citation type="journal article" date="2019" name="G3 (Bethesda)">
        <title>Hybrid Assembly of the Genome of the Entomopathogenic Nematode Steinernema carpocapsae Identifies the X-Chromosome.</title>
        <authorList>
            <person name="Serra L."/>
            <person name="Macchietto M."/>
            <person name="Macias-Munoz A."/>
            <person name="McGill C.J."/>
            <person name="Rodriguez I.M."/>
            <person name="Rodriguez B."/>
            <person name="Murad R."/>
            <person name="Mortazavi A."/>
        </authorList>
    </citation>
    <scope>NUCLEOTIDE SEQUENCE [LARGE SCALE GENOMIC DNA]</scope>
    <source>
        <strain evidence="2 3">ALL</strain>
    </source>
</reference>
<protein>
    <recommendedName>
        <fullName evidence="4">7TM GPCR serpentine receptor class x (Srx) domain-containing protein</fullName>
    </recommendedName>
</protein>
<evidence type="ECO:0000313" key="3">
    <source>
        <dbReference type="Proteomes" id="UP000298663"/>
    </source>
</evidence>
<evidence type="ECO:0000313" key="2">
    <source>
        <dbReference type="EMBL" id="TKR69668.1"/>
    </source>
</evidence>
<keyword evidence="1" id="KW-0812">Transmembrane</keyword>
<evidence type="ECO:0000256" key="1">
    <source>
        <dbReference type="SAM" id="Phobius"/>
    </source>
</evidence>
<keyword evidence="1" id="KW-1133">Transmembrane helix</keyword>
<dbReference type="Proteomes" id="UP000298663">
    <property type="component" value="Unassembled WGS sequence"/>
</dbReference>
<keyword evidence="3" id="KW-1185">Reference proteome</keyword>
<proteinExistence type="predicted"/>
<dbReference type="AlphaFoldDB" id="A0A4U5MJV2"/>